<dbReference type="GO" id="GO:0005829">
    <property type="term" value="C:cytosol"/>
    <property type="evidence" value="ECO:0007669"/>
    <property type="project" value="TreeGrafter"/>
</dbReference>
<dbReference type="InterPro" id="IPR003728">
    <property type="entry name" value="Ribosome_maturation_RimP"/>
</dbReference>
<dbReference type="InterPro" id="IPR028989">
    <property type="entry name" value="RimP_N"/>
</dbReference>
<dbReference type="FunFam" id="3.30.300.70:FF:000001">
    <property type="entry name" value="Ribosome maturation factor RimP"/>
    <property type="match status" value="1"/>
</dbReference>
<dbReference type="CDD" id="cd01734">
    <property type="entry name" value="YlxS_C"/>
    <property type="match status" value="1"/>
</dbReference>
<dbReference type="Pfam" id="PF17384">
    <property type="entry name" value="DUF150_C"/>
    <property type="match status" value="1"/>
</dbReference>
<evidence type="ECO:0000259" key="4">
    <source>
        <dbReference type="Pfam" id="PF02576"/>
    </source>
</evidence>
<gene>
    <name evidence="3 6" type="primary">rimP</name>
    <name evidence="6" type="ORF">NEE01_07520</name>
</gene>
<evidence type="ECO:0000259" key="5">
    <source>
        <dbReference type="Pfam" id="PF17384"/>
    </source>
</evidence>
<organism evidence="6 7">
    <name type="scientific">Sphingomonas lycopersici</name>
    <dbReference type="NCBI Taxonomy" id="2951807"/>
    <lineage>
        <taxon>Bacteria</taxon>
        <taxon>Pseudomonadati</taxon>
        <taxon>Pseudomonadota</taxon>
        <taxon>Alphaproteobacteria</taxon>
        <taxon>Sphingomonadales</taxon>
        <taxon>Sphingomonadaceae</taxon>
        <taxon>Sphingomonas</taxon>
    </lineage>
</organism>
<evidence type="ECO:0000256" key="3">
    <source>
        <dbReference type="HAMAP-Rule" id="MF_01077"/>
    </source>
</evidence>
<feature type="domain" description="Ribosome maturation factor RimP N-terminal" evidence="4">
    <location>
        <begin position="10"/>
        <end position="84"/>
    </location>
</feature>
<keyword evidence="1 3" id="KW-0963">Cytoplasm</keyword>
<protein>
    <recommendedName>
        <fullName evidence="3">Ribosome maturation factor RimP</fullName>
    </recommendedName>
</protein>
<dbReference type="RefSeq" id="WP_179510880.1">
    <property type="nucleotide sequence ID" value="NZ_JANFAU010000005.1"/>
</dbReference>
<dbReference type="InterPro" id="IPR028998">
    <property type="entry name" value="RimP_C"/>
</dbReference>
<dbReference type="PANTHER" id="PTHR33867:SF1">
    <property type="entry name" value="RIBOSOME MATURATION FACTOR RIMP"/>
    <property type="match status" value="1"/>
</dbReference>
<keyword evidence="7" id="KW-1185">Reference proteome</keyword>
<sequence length="178" mass="19559">MADNPALTRLIAPEAEALGFALVRVRLFGKGDERTLQVMAERPDTRQLTIDDCAELSRRLSDMLDREDPIEEAYRLEVSSPGIDRPLTRLQDFADWAGHEARIVLDAPIDGQKQFKGELAGIEGETIAIVLQKSGTVAHVPFGGVVDAKLVLTDKLIKATVPLSFEGAEQEIEAEEHD</sequence>
<dbReference type="EMBL" id="JANFAV010000004">
    <property type="protein sequence ID" value="MCW6534634.1"/>
    <property type="molecule type" value="Genomic_DNA"/>
</dbReference>
<dbReference type="Pfam" id="PF02576">
    <property type="entry name" value="RimP_N"/>
    <property type="match status" value="1"/>
</dbReference>
<dbReference type="InterPro" id="IPR036847">
    <property type="entry name" value="RimP_C_sf"/>
</dbReference>
<dbReference type="NCBIfam" id="NF000932">
    <property type="entry name" value="PRK00092.2-5"/>
    <property type="match status" value="1"/>
</dbReference>
<dbReference type="SUPFAM" id="SSF75420">
    <property type="entry name" value="YhbC-like, N-terminal domain"/>
    <property type="match status" value="1"/>
</dbReference>
<comment type="function">
    <text evidence="3">Required for maturation of 30S ribosomal subunits.</text>
</comment>
<dbReference type="Gene3D" id="2.30.30.180">
    <property type="entry name" value="Ribosome maturation factor RimP, C-terminal domain"/>
    <property type="match status" value="1"/>
</dbReference>
<accession>A0AA42CPS8</accession>
<dbReference type="PANTHER" id="PTHR33867">
    <property type="entry name" value="RIBOSOME MATURATION FACTOR RIMP"/>
    <property type="match status" value="1"/>
</dbReference>
<proteinExistence type="inferred from homology"/>
<evidence type="ECO:0000313" key="6">
    <source>
        <dbReference type="EMBL" id="MCW6534634.1"/>
    </source>
</evidence>
<dbReference type="SUPFAM" id="SSF74942">
    <property type="entry name" value="YhbC-like, C-terminal domain"/>
    <property type="match status" value="1"/>
</dbReference>
<keyword evidence="2 3" id="KW-0690">Ribosome biogenesis</keyword>
<comment type="subcellular location">
    <subcellularLocation>
        <location evidence="3">Cytoplasm</location>
    </subcellularLocation>
</comment>
<dbReference type="GO" id="GO:0000028">
    <property type="term" value="P:ribosomal small subunit assembly"/>
    <property type="evidence" value="ECO:0007669"/>
    <property type="project" value="TreeGrafter"/>
</dbReference>
<evidence type="ECO:0000313" key="7">
    <source>
        <dbReference type="Proteomes" id="UP001165565"/>
    </source>
</evidence>
<comment type="similarity">
    <text evidence="3">Belongs to the RimP family.</text>
</comment>
<dbReference type="GO" id="GO:0006412">
    <property type="term" value="P:translation"/>
    <property type="evidence" value="ECO:0007669"/>
    <property type="project" value="TreeGrafter"/>
</dbReference>
<name>A0AA42CPS8_9SPHN</name>
<dbReference type="NCBIfam" id="NF011229">
    <property type="entry name" value="PRK14636.1"/>
    <property type="match status" value="1"/>
</dbReference>
<dbReference type="InterPro" id="IPR035956">
    <property type="entry name" value="RimP_N_sf"/>
</dbReference>
<reference evidence="6" key="1">
    <citation type="submission" date="2022-06" db="EMBL/GenBank/DDBJ databases">
        <title>Sphingomonas sp. nov. isolated from rhizosphere soil of tomato.</title>
        <authorList>
            <person name="Dong H."/>
            <person name="Gao R."/>
        </authorList>
    </citation>
    <scope>NUCLEOTIDE SEQUENCE</scope>
    <source>
        <strain evidence="6">MMSM24</strain>
    </source>
</reference>
<evidence type="ECO:0000256" key="2">
    <source>
        <dbReference type="ARBA" id="ARBA00022517"/>
    </source>
</evidence>
<feature type="domain" description="Ribosome maturation factor RimP C-terminal" evidence="5">
    <location>
        <begin position="87"/>
        <end position="153"/>
    </location>
</feature>
<dbReference type="AlphaFoldDB" id="A0AA42CPS8"/>
<evidence type="ECO:0000256" key="1">
    <source>
        <dbReference type="ARBA" id="ARBA00022490"/>
    </source>
</evidence>
<comment type="caution">
    <text evidence="6">The sequence shown here is derived from an EMBL/GenBank/DDBJ whole genome shotgun (WGS) entry which is preliminary data.</text>
</comment>
<dbReference type="HAMAP" id="MF_01077">
    <property type="entry name" value="RimP"/>
    <property type="match status" value="1"/>
</dbReference>
<dbReference type="Proteomes" id="UP001165565">
    <property type="component" value="Unassembled WGS sequence"/>
</dbReference>
<dbReference type="Gene3D" id="3.30.300.70">
    <property type="entry name" value="RimP-like superfamily, N-terminal"/>
    <property type="match status" value="1"/>
</dbReference>